<evidence type="ECO:0000259" key="3">
    <source>
        <dbReference type="PROSITE" id="PS51037"/>
    </source>
</evidence>
<accession>A0ABW5G8F8</accession>
<dbReference type="Pfam" id="PF20305">
    <property type="entry name" value="pYEATS"/>
    <property type="match status" value="1"/>
</dbReference>
<dbReference type="InterPro" id="IPR055129">
    <property type="entry name" value="YEATS_dom"/>
</dbReference>
<evidence type="ECO:0000256" key="1">
    <source>
        <dbReference type="SAM" id="MobiDB-lite"/>
    </source>
</evidence>
<feature type="transmembrane region" description="Helical" evidence="2">
    <location>
        <begin position="6"/>
        <end position="24"/>
    </location>
</feature>
<proteinExistence type="predicted"/>
<dbReference type="Proteomes" id="UP001597419">
    <property type="component" value="Unassembled WGS sequence"/>
</dbReference>
<dbReference type="EMBL" id="JBHUKU010000002">
    <property type="protein sequence ID" value="MFD2457442.1"/>
    <property type="molecule type" value="Genomic_DNA"/>
</dbReference>
<reference evidence="5" key="1">
    <citation type="journal article" date="2019" name="Int. J. Syst. Evol. Microbiol.">
        <title>The Global Catalogue of Microorganisms (GCM) 10K type strain sequencing project: providing services to taxonomists for standard genome sequencing and annotation.</title>
        <authorList>
            <consortium name="The Broad Institute Genomics Platform"/>
            <consortium name="The Broad Institute Genome Sequencing Center for Infectious Disease"/>
            <person name="Wu L."/>
            <person name="Ma J."/>
        </authorList>
    </citation>
    <scope>NUCLEOTIDE SEQUENCE [LARGE SCALE GENOMIC DNA]</scope>
    <source>
        <strain evidence="5">CGMCC 4.7643</strain>
    </source>
</reference>
<feature type="region of interest" description="Disordered" evidence="1">
    <location>
        <begin position="50"/>
        <end position="89"/>
    </location>
</feature>
<comment type="caution">
    <text evidence="4">The sequence shown here is derived from an EMBL/GenBank/DDBJ whole genome shotgun (WGS) entry which is preliminary data.</text>
</comment>
<keyword evidence="5" id="KW-1185">Reference proteome</keyword>
<keyword evidence="2" id="KW-1133">Transmembrane helix</keyword>
<protein>
    <submittedName>
        <fullName evidence="4">PYEATS domain-containing protein</fullName>
    </submittedName>
</protein>
<organism evidence="4 5">
    <name type="scientific">Amycolatopsis samaneae</name>
    <dbReference type="NCBI Taxonomy" id="664691"/>
    <lineage>
        <taxon>Bacteria</taxon>
        <taxon>Bacillati</taxon>
        <taxon>Actinomycetota</taxon>
        <taxon>Actinomycetes</taxon>
        <taxon>Pseudonocardiales</taxon>
        <taxon>Pseudonocardiaceae</taxon>
        <taxon>Amycolatopsis</taxon>
    </lineage>
</organism>
<dbReference type="InterPro" id="IPR046888">
    <property type="entry name" value="pYEATS"/>
</dbReference>
<dbReference type="RefSeq" id="WP_345388756.1">
    <property type="nucleotide sequence ID" value="NZ_BAABHG010000003.1"/>
</dbReference>
<evidence type="ECO:0000256" key="2">
    <source>
        <dbReference type="SAM" id="Phobius"/>
    </source>
</evidence>
<keyword evidence="2" id="KW-0472">Membrane</keyword>
<evidence type="ECO:0000313" key="4">
    <source>
        <dbReference type="EMBL" id="MFD2457442.1"/>
    </source>
</evidence>
<evidence type="ECO:0000313" key="5">
    <source>
        <dbReference type="Proteomes" id="UP001597419"/>
    </source>
</evidence>
<name>A0ABW5G8F8_9PSEU</name>
<dbReference type="PROSITE" id="PS51037">
    <property type="entry name" value="YEATS"/>
    <property type="match status" value="1"/>
</dbReference>
<keyword evidence="2" id="KW-0812">Transmembrane</keyword>
<feature type="domain" description="YEATS" evidence="3">
    <location>
        <begin position="85"/>
        <end position="190"/>
    </location>
</feature>
<sequence>MKDWIPLFQSLVWPVFIAVLVFAFRSAIRKLLASVNARVAKGDHLEVGPGGVKLKAAEPGKPSGDAPEPGAQPALDEAAASGPVPETEAEPLSRFHLVHTAQRDRSLDRGDYRYFRIRVFLEGEEDSDLDHVEKVVYHLHPTFYNPVRTVTDRRTNFELMTAAWGMFPLRADVYLKGRPAPVSLERYLNF</sequence>
<gene>
    <name evidence="4" type="ORF">ACFSYJ_02480</name>
</gene>
<dbReference type="InterPro" id="IPR038704">
    <property type="entry name" value="YEAST_sf"/>
</dbReference>
<dbReference type="Gene3D" id="2.60.40.1970">
    <property type="entry name" value="YEATS domain"/>
    <property type="match status" value="1"/>
</dbReference>